<proteinExistence type="predicted"/>
<gene>
    <name evidence="1" type="ORF">O0I10_010186</name>
</gene>
<dbReference type="AlphaFoldDB" id="A0AAD7XVA1"/>
<keyword evidence="2" id="KW-1185">Reference proteome</keyword>
<evidence type="ECO:0000313" key="1">
    <source>
        <dbReference type="EMBL" id="KAJ8654111.1"/>
    </source>
</evidence>
<dbReference type="EMBL" id="JARTCD010000066">
    <property type="protein sequence ID" value="KAJ8654111.1"/>
    <property type="molecule type" value="Genomic_DNA"/>
</dbReference>
<organism evidence="1 2">
    <name type="scientific">Lichtheimia ornata</name>
    <dbReference type="NCBI Taxonomy" id="688661"/>
    <lineage>
        <taxon>Eukaryota</taxon>
        <taxon>Fungi</taxon>
        <taxon>Fungi incertae sedis</taxon>
        <taxon>Mucoromycota</taxon>
        <taxon>Mucoromycotina</taxon>
        <taxon>Mucoromycetes</taxon>
        <taxon>Mucorales</taxon>
        <taxon>Lichtheimiaceae</taxon>
        <taxon>Lichtheimia</taxon>
    </lineage>
</organism>
<sequence>MFFQSLFRHHLKSHLHHRQHGLRYKVSVTTFEASPNARKRPMPVLFVSTNTPHAIATQWQTRLSDLGYDSAVAQFSEPDGQGDSVLKAWYQELHEQVQKMAMFPPVMIGHGEAAWRLCQKYVANQPLSALILVDGPSSIDAATLPSFEFEPYFPLMVATNNVPSFLLEYKEDIDVFSSTVATTQDDNEQRNQDQVVSWIAESL</sequence>
<accession>A0AAD7XVA1</accession>
<comment type="caution">
    <text evidence="1">The sequence shown here is derived from an EMBL/GenBank/DDBJ whole genome shotgun (WGS) entry which is preliminary data.</text>
</comment>
<name>A0AAD7XVA1_9FUNG</name>
<dbReference type="Proteomes" id="UP001234581">
    <property type="component" value="Unassembled WGS sequence"/>
</dbReference>
<dbReference type="GeneID" id="83217590"/>
<reference evidence="1 2" key="1">
    <citation type="submission" date="2023-03" db="EMBL/GenBank/DDBJ databases">
        <title>Genome sequence of Lichtheimia ornata CBS 291.66.</title>
        <authorList>
            <person name="Mohabir J.T."/>
            <person name="Shea T.P."/>
            <person name="Kurbessoian T."/>
            <person name="Berby B."/>
            <person name="Fontaine J."/>
            <person name="Livny J."/>
            <person name="Gnirke A."/>
            <person name="Stajich J.E."/>
            <person name="Cuomo C.A."/>
        </authorList>
    </citation>
    <scope>NUCLEOTIDE SEQUENCE [LARGE SCALE GENOMIC DNA]</scope>
    <source>
        <strain evidence="1">CBS 291.66</strain>
    </source>
</reference>
<dbReference type="RefSeq" id="XP_058339025.1">
    <property type="nucleotide sequence ID" value="XM_058490169.1"/>
</dbReference>
<evidence type="ECO:0000313" key="2">
    <source>
        <dbReference type="Proteomes" id="UP001234581"/>
    </source>
</evidence>
<protein>
    <submittedName>
        <fullName evidence="1">Uncharacterized protein</fullName>
    </submittedName>
</protein>